<dbReference type="PANTHER" id="PTHR46732">
    <property type="entry name" value="ATP-DEPENDENT PROTEASE LA (LON) DOMAIN PROTEIN"/>
    <property type="match status" value="1"/>
</dbReference>
<proteinExistence type="predicted"/>
<keyword evidence="3" id="KW-1185">Reference proteome</keyword>
<dbReference type="EMBL" id="WWEU01000003">
    <property type="protein sequence ID" value="MYM59610.1"/>
    <property type="molecule type" value="Genomic_DNA"/>
</dbReference>
<comment type="caution">
    <text evidence="2">The sequence shown here is derived from an EMBL/GenBank/DDBJ whole genome shotgun (WGS) entry which is preliminary data.</text>
</comment>
<dbReference type="Proteomes" id="UP000478571">
    <property type="component" value="Unassembled WGS sequence"/>
</dbReference>
<reference evidence="2 3" key="1">
    <citation type="submission" date="2020-01" db="EMBL/GenBank/DDBJ databases">
        <title>Draft Genome Sequence of Vibrio sp. strain OCN044, Isolated from a Healthy Coral at Palmyra Atoll.</title>
        <authorList>
            <person name="Videau P."/>
            <person name="Loughran R."/>
            <person name="Esquivel A."/>
            <person name="Deadmond M."/>
            <person name="Paddock B.E."/>
            <person name="Saw J.H."/>
            <person name="Ushijima B."/>
        </authorList>
    </citation>
    <scope>NUCLEOTIDE SEQUENCE [LARGE SCALE GENOMIC DNA]</scope>
    <source>
        <strain evidence="2 3">OCN044</strain>
    </source>
</reference>
<dbReference type="Pfam" id="PF02190">
    <property type="entry name" value="LON_substr_bdg"/>
    <property type="match status" value="1"/>
</dbReference>
<dbReference type="InterPro" id="IPR015947">
    <property type="entry name" value="PUA-like_sf"/>
</dbReference>
<evidence type="ECO:0000313" key="3">
    <source>
        <dbReference type="Proteomes" id="UP000478571"/>
    </source>
</evidence>
<dbReference type="SUPFAM" id="SSF88697">
    <property type="entry name" value="PUA domain-like"/>
    <property type="match status" value="1"/>
</dbReference>
<name>A0A6L8LY66_9VIBR</name>
<organism evidence="2 3">
    <name type="scientific">Vibrio tetraodonis subsp. pristinus</name>
    <dbReference type="NCBI Taxonomy" id="2695891"/>
    <lineage>
        <taxon>Bacteria</taxon>
        <taxon>Pseudomonadati</taxon>
        <taxon>Pseudomonadota</taxon>
        <taxon>Gammaproteobacteria</taxon>
        <taxon>Vibrionales</taxon>
        <taxon>Vibrionaceae</taxon>
        <taxon>Vibrio</taxon>
    </lineage>
</organism>
<dbReference type="PANTHER" id="PTHR46732:SF8">
    <property type="entry name" value="ATP-DEPENDENT PROTEASE LA (LON) DOMAIN PROTEIN"/>
    <property type="match status" value="1"/>
</dbReference>
<dbReference type="RefSeq" id="WP_160929517.1">
    <property type="nucleotide sequence ID" value="NZ_WWEU01000003.1"/>
</dbReference>
<dbReference type="Gene3D" id="2.30.130.40">
    <property type="entry name" value="LON domain-like"/>
    <property type="match status" value="1"/>
</dbReference>
<feature type="domain" description="Lon N-terminal" evidence="1">
    <location>
        <begin position="3"/>
        <end position="185"/>
    </location>
</feature>
<dbReference type="AlphaFoldDB" id="A0A6L8LY66"/>
<accession>A0A6L8LY66</accession>
<dbReference type="InterPro" id="IPR003111">
    <property type="entry name" value="Lon_prtase_N"/>
</dbReference>
<sequence>MNELMLFPLGSVLLPGGKMKLRIFEPRYKRLIKQACQADNTFGICLYDSNAESGDPALSIVGTLAEIVDFEVLDGGLLGVTIVGTKRFKIIKVRSEYDGLRQAKVEWLDTWAYSKIKVEHQHLSEYLKDVYRRFPQFSELHPECYFDDATWVCQRWLELLPVNQKEADHLLMQSDCQQAIEFLSQSIEN</sequence>
<dbReference type="InterPro" id="IPR046336">
    <property type="entry name" value="Lon_prtase_N_sf"/>
</dbReference>
<evidence type="ECO:0000313" key="2">
    <source>
        <dbReference type="EMBL" id="MYM59610.1"/>
    </source>
</evidence>
<dbReference type="GO" id="GO:0006508">
    <property type="term" value="P:proteolysis"/>
    <property type="evidence" value="ECO:0007669"/>
    <property type="project" value="UniProtKB-KW"/>
</dbReference>
<dbReference type="Gene3D" id="1.10.4060.10">
    <property type="entry name" value="BPP1347 like domain"/>
    <property type="match status" value="1"/>
</dbReference>
<keyword evidence="2" id="KW-0378">Hydrolase</keyword>
<keyword evidence="2" id="KW-0645">Protease</keyword>
<dbReference type="SMART" id="SM00464">
    <property type="entry name" value="LON"/>
    <property type="match status" value="1"/>
</dbReference>
<gene>
    <name evidence="2" type="ORF">GTG28_10295</name>
</gene>
<protein>
    <submittedName>
        <fullName evidence="2">ATP-dependent protease</fullName>
    </submittedName>
</protein>
<dbReference type="GO" id="GO:0008233">
    <property type="term" value="F:peptidase activity"/>
    <property type="evidence" value="ECO:0007669"/>
    <property type="project" value="UniProtKB-KW"/>
</dbReference>
<evidence type="ECO:0000259" key="1">
    <source>
        <dbReference type="SMART" id="SM00464"/>
    </source>
</evidence>